<dbReference type="InterPro" id="IPR000639">
    <property type="entry name" value="Epox_hydrolase-like"/>
</dbReference>
<dbReference type="GO" id="GO:0046464">
    <property type="term" value="P:acylglycerol catabolic process"/>
    <property type="evidence" value="ECO:0007669"/>
    <property type="project" value="TreeGrafter"/>
</dbReference>
<evidence type="ECO:0000313" key="3">
    <source>
        <dbReference type="Proteomes" id="UP000062519"/>
    </source>
</evidence>
<dbReference type="AlphaFoldDB" id="A0A1B4FIH2"/>
<protein>
    <submittedName>
        <fullName evidence="2">Alpha/beta hydrolase</fullName>
    </submittedName>
</protein>
<dbReference type="Pfam" id="PF00561">
    <property type="entry name" value="Abhydrolase_1"/>
    <property type="match status" value="1"/>
</dbReference>
<dbReference type="InterPro" id="IPR050266">
    <property type="entry name" value="AB_hydrolase_sf"/>
</dbReference>
<dbReference type="PANTHER" id="PTHR43798:SF33">
    <property type="entry name" value="HYDROLASE, PUTATIVE (AFU_ORTHOLOGUE AFUA_2G14860)-RELATED"/>
    <property type="match status" value="1"/>
</dbReference>
<dbReference type="SUPFAM" id="SSF53474">
    <property type="entry name" value="alpha/beta-Hydrolases"/>
    <property type="match status" value="1"/>
</dbReference>
<name>A0A1B4FIH2_9BURK</name>
<dbReference type="EMBL" id="CP013386">
    <property type="protein sequence ID" value="AOJ03491.1"/>
    <property type="molecule type" value="Genomic_DNA"/>
</dbReference>
<evidence type="ECO:0000259" key="1">
    <source>
        <dbReference type="Pfam" id="PF00561"/>
    </source>
</evidence>
<dbReference type="RefSeq" id="WP_059597712.1">
    <property type="nucleotide sequence ID" value="NZ_CP013386.1"/>
</dbReference>
<dbReference type="Proteomes" id="UP000062519">
    <property type="component" value="Chromosome 1"/>
</dbReference>
<dbReference type="InterPro" id="IPR029058">
    <property type="entry name" value="AB_hydrolase_fold"/>
</dbReference>
<dbReference type="InterPro" id="IPR000073">
    <property type="entry name" value="AB_hydrolase_1"/>
</dbReference>
<reference evidence="2 3" key="1">
    <citation type="submission" date="2015-12" db="EMBL/GenBank/DDBJ databases">
        <title>Diversity of Burkholderia near neighbor genomes.</title>
        <authorList>
            <person name="Sahl J."/>
            <person name="Wagner D."/>
            <person name="Keim P."/>
        </authorList>
    </citation>
    <scope>NUCLEOTIDE SEQUENCE [LARGE SCALE GENOMIC DNA]</scope>
    <source>
        <strain evidence="2 3">BDU6</strain>
    </source>
</reference>
<keyword evidence="3" id="KW-1185">Reference proteome</keyword>
<sequence>MREPDLFVQSSGVEIAVYTWGDRPSSARPTEVLVLAHGFPDRALFWEQVADVLKEDFYVVAYDMRGCANSTHITGSRHYKFELLLADLYAVIDVVSLTQKVHLVGHDWGGIYGWNAITDADGIRRIASFTTMSPSLEQVGFYLRRRMLRPTPRNLAQLFGQLRRNSLMTFFTLPLLPELLFHSGLGTVMFRMLINRYEPRIRFRKNEGVEGDAIRYLGIYRANLLQRTLLPKKAITPVPVHVLTAIHDPFLPPRVFERSHEWATQYSQSPVDAAHWAPLSRPLEMAEAIRSFVRTNRQAQEGLGQVSAK</sequence>
<dbReference type="Gene3D" id="3.40.50.1820">
    <property type="entry name" value="alpha/beta hydrolase"/>
    <property type="match status" value="1"/>
</dbReference>
<feature type="domain" description="AB hydrolase-1" evidence="1">
    <location>
        <begin position="32"/>
        <end position="281"/>
    </location>
</feature>
<dbReference type="PANTHER" id="PTHR43798">
    <property type="entry name" value="MONOACYLGLYCEROL LIPASE"/>
    <property type="match status" value="1"/>
</dbReference>
<evidence type="ECO:0000313" key="2">
    <source>
        <dbReference type="EMBL" id="AOJ03491.1"/>
    </source>
</evidence>
<proteinExistence type="predicted"/>
<dbReference type="KEGG" id="buu:WS70_06605"/>
<dbReference type="GO" id="GO:0016020">
    <property type="term" value="C:membrane"/>
    <property type="evidence" value="ECO:0007669"/>
    <property type="project" value="TreeGrafter"/>
</dbReference>
<gene>
    <name evidence="2" type="ORF">WS70_06605</name>
</gene>
<accession>A0A1B4FIH2</accession>
<dbReference type="GO" id="GO:0047372">
    <property type="term" value="F:monoacylglycerol lipase activity"/>
    <property type="evidence" value="ECO:0007669"/>
    <property type="project" value="TreeGrafter"/>
</dbReference>
<organism evidence="2 3">
    <name type="scientific">Burkholderia mayonis</name>
    <dbReference type="NCBI Taxonomy" id="1385591"/>
    <lineage>
        <taxon>Bacteria</taxon>
        <taxon>Pseudomonadati</taxon>
        <taxon>Pseudomonadota</taxon>
        <taxon>Betaproteobacteria</taxon>
        <taxon>Burkholderiales</taxon>
        <taxon>Burkholderiaceae</taxon>
        <taxon>Burkholderia</taxon>
        <taxon>pseudomallei group</taxon>
    </lineage>
</organism>
<dbReference type="PRINTS" id="PR00412">
    <property type="entry name" value="EPOXHYDRLASE"/>
</dbReference>
<keyword evidence="2" id="KW-0378">Hydrolase</keyword>